<feature type="transmembrane region" description="Helical" evidence="2">
    <location>
        <begin position="6"/>
        <end position="24"/>
    </location>
</feature>
<evidence type="ECO:0000259" key="3">
    <source>
        <dbReference type="Pfam" id="PF01425"/>
    </source>
</evidence>
<dbReference type="AlphaFoldDB" id="A0ABD2PX43"/>
<dbReference type="PIRSF" id="PIRSF001221">
    <property type="entry name" value="Amidase_fungi"/>
    <property type="match status" value="1"/>
</dbReference>
<reference evidence="4 5" key="1">
    <citation type="submission" date="2024-11" db="EMBL/GenBank/DDBJ databases">
        <title>Adaptive evolution of stress response genes in parasites aligns with host niche diversity.</title>
        <authorList>
            <person name="Hahn C."/>
            <person name="Resl P."/>
        </authorList>
    </citation>
    <scope>NUCLEOTIDE SEQUENCE [LARGE SCALE GENOMIC DNA]</scope>
    <source>
        <strain evidence="4">EGGRZ-B1_66</strain>
        <tissue evidence="4">Body</tissue>
    </source>
</reference>
<dbReference type="InterPro" id="IPR052096">
    <property type="entry name" value="Endocannabinoid_amidase"/>
</dbReference>
<feature type="domain" description="Amidase" evidence="3">
    <location>
        <begin position="89"/>
        <end position="567"/>
    </location>
</feature>
<feature type="active site" description="Charge relay system" evidence="1">
    <location>
        <position position="140"/>
    </location>
</feature>
<dbReference type="EMBL" id="JBJKFK010001949">
    <property type="protein sequence ID" value="KAL3311929.1"/>
    <property type="molecule type" value="Genomic_DNA"/>
</dbReference>
<name>A0ABD2PX43_9PLAT</name>
<feature type="active site" description="Charge relay system" evidence="1">
    <location>
        <position position="215"/>
    </location>
</feature>
<comment type="caution">
    <text evidence="4">The sequence shown here is derived from an EMBL/GenBank/DDBJ whole genome shotgun (WGS) entry which is preliminary data.</text>
</comment>
<dbReference type="Proteomes" id="UP001626550">
    <property type="component" value="Unassembled WGS sequence"/>
</dbReference>
<dbReference type="PANTHER" id="PTHR45847:SF6">
    <property type="entry name" value="FATTY ACID AMIDE HYDROLASE"/>
    <property type="match status" value="1"/>
</dbReference>
<keyword evidence="2" id="KW-0812">Transmembrane</keyword>
<keyword evidence="2" id="KW-0472">Membrane</keyword>
<evidence type="ECO:0000256" key="1">
    <source>
        <dbReference type="PIRSR" id="PIRSR001221-1"/>
    </source>
</evidence>
<dbReference type="SUPFAM" id="SSF75304">
    <property type="entry name" value="Amidase signature (AS) enzymes"/>
    <property type="match status" value="1"/>
</dbReference>
<evidence type="ECO:0000256" key="2">
    <source>
        <dbReference type="SAM" id="Phobius"/>
    </source>
</evidence>
<dbReference type="Gene3D" id="3.90.1300.10">
    <property type="entry name" value="Amidase signature (AS) domain"/>
    <property type="match status" value="1"/>
</dbReference>
<organism evidence="4 5">
    <name type="scientific">Cichlidogyrus casuarinus</name>
    <dbReference type="NCBI Taxonomy" id="1844966"/>
    <lineage>
        <taxon>Eukaryota</taxon>
        <taxon>Metazoa</taxon>
        <taxon>Spiralia</taxon>
        <taxon>Lophotrochozoa</taxon>
        <taxon>Platyhelminthes</taxon>
        <taxon>Monogenea</taxon>
        <taxon>Monopisthocotylea</taxon>
        <taxon>Dactylogyridea</taxon>
        <taxon>Ancyrocephalidae</taxon>
        <taxon>Cichlidogyrus</taxon>
    </lineage>
</organism>
<dbReference type="Pfam" id="PF01425">
    <property type="entry name" value="Amidase"/>
    <property type="match status" value="1"/>
</dbReference>
<feature type="active site" description="Acyl-ester intermediate" evidence="1">
    <location>
        <position position="239"/>
    </location>
</feature>
<evidence type="ECO:0000313" key="5">
    <source>
        <dbReference type="Proteomes" id="UP001626550"/>
    </source>
</evidence>
<keyword evidence="5" id="KW-1185">Reference proteome</keyword>
<dbReference type="InterPro" id="IPR023631">
    <property type="entry name" value="Amidase_dom"/>
</dbReference>
<accession>A0ABD2PX43</accession>
<dbReference type="InterPro" id="IPR036928">
    <property type="entry name" value="AS_sf"/>
</dbReference>
<keyword evidence="2" id="KW-1133">Transmembrane helix</keyword>
<protein>
    <recommendedName>
        <fullName evidence="3">Amidase domain-containing protein</fullName>
    </recommendedName>
</protein>
<dbReference type="PANTHER" id="PTHR45847">
    <property type="entry name" value="FATTY ACID AMIDE HYDROLASE"/>
    <property type="match status" value="1"/>
</dbReference>
<gene>
    <name evidence="4" type="ORF">Ciccas_009483</name>
</gene>
<evidence type="ECO:0000313" key="4">
    <source>
        <dbReference type="EMBL" id="KAL3311929.1"/>
    </source>
</evidence>
<sequence length="594" mass="66359">MDYLGLVCTSFAVIVTGIFVRVFLSYKDLSKELKIKHSKLKSDREKFLKQIRDKEKLLKPSIDWTEIVLKSASELHEMAVNKTLSCLEILTAFQIQCAEYLEMNFLAEFIETADSIAEDFDNRHKELSHLPLYGVPVSLKESLQVANLDATCGLVKYCNNPKKMSCVIYQTLVANGAIPFITTSMARAGMSHDSSNPIFGEQHNPRYPGYTAGGSSGGEGIALSIDASPLGVGTDIGGSVRFPPCFNGICGINPCRRRISSMGVFAPGSIPRLEITLTVGPMARKVEDLVLFFQAVLSDKMFSLDPLLVPLPFQMNDYESEKPLRIAYLTSFRDNNLAQAVPSVQRAVNDAVNLLTRAGHQLKEFNFPRPNYGFRLVLLSLLHDSGLSLAELLAYEPIPAQKKLTMFLLNVPKIIRSKLVDIFYCKFGEPALPLRDAVKGISTAFHAAELIKNIEDYRAEFLKAMEDFDLILCPCFPVPIPAKNEDDTYNNISAIYAIMWNLLDLPAGVLCTSRVTEEDNRHAQIKARELEALGDRFNAHLNKTQTRTGLPLSVQVVARPFQEAKLLRVMKFLESNSQFNRYEVPIRKDHHTVG</sequence>
<proteinExistence type="predicted"/>